<accession>A0A9N9AHA5</accession>
<proteinExistence type="predicted"/>
<sequence>MECLHKKITKNNLFTSQQFTTMVYTNPNTGNKPTIAPKPISENVPTNNSPASANPPNEMSTQTNTKIICLLRRELWILYLIPAQHSLRQLPPQNQLLLQMLIHFCLSIRFLKGQ</sequence>
<dbReference type="AlphaFoldDB" id="A0A9N9AHA5"/>
<name>A0A9N9AHA5_9GLOM</name>
<reference evidence="2" key="1">
    <citation type="submission" date="2021-06" db="EMBL/GenBank/DDBJ databases">
        <authorList>
            <person name="Kallberg Y."/>
            <person name="Tangrot J."/>
            <person name="Rosling A."/>
        </authorList>
    </citation>
    <scope>NUCLEOTIDE SEQUENCE</scope>
    <source>
        <strain evidence="2">MT106</strain>
    </source>
</reference>
<feature type="region of interest" description="Disordered" evidence="1">
    <location>
        <begin position="25"/>
        <end position="60"/>
    </location>
</feature>
<protein>
    <submittedName>
        <fullName evidence="2">9255_t:CDS:1</fullName>
    </submittedName>
</protein>
<evidence type="ECO:0000313" key="3">
    <source>
        <dbReference type="Proteomes" id="UP000789831"/>
    </source>
</evidence>
<keyword evidence="3" id="KW-1185">Reference proteome</keyword>
<evidence type="ECO:0000313" key="2">
    <source>
        <dbReference type="EMBL" id="CAG8530242.1"/>
    </source>
</evidence>
<feature type="compositionally biased region" description="Low complexity" evidence="1">
    <location>
        <begin position="45"/>
        <end position="57"/>
    </location>
</feature>
<gene>
    <name evidence="2" type="ORF">AGERDE_LOCUS5675</name>
</gene>
<comment type="caution">
    <text evidence="2">The sequence shown here is derived from an EMBL/GenBank/DDBJ whole genome shotgun (WGS) entry which is preliminary data.</text>
</comment>
<dbReference type="EMBL" id="CAJVPL010000794">
    <property type="protein sequence ID" value="CAG8530242.1"/>
    <property type="molecule type" value="Genomic_DNA"/>
</dbReference>
<organism evidence="2 3">
    <name type="scientific">Ambispora gerdemannii</name>
    <dbReference type="NCBI Taxonomy" id="144530"/>
    <lineage>
        <taxon>Eukaryota</taxon>
        <taxon>Fungi</taxon>
        <taxon>Fungi incertae sedis</taxon>
        <taxon>Mucoromycota</taxon>
        <taxon>Glomeromycotina</taxon>
        <taxon>Glomeromycetes</taxon>
        <taxon>Archaeosporales</taxon>
        <taxon>Ambisporaceae</taxon>
        <taxon>Ambispora</taxon>
    </lineage>
</organism>
<evidence type="ECO:0000256" key="1">
    <source>
        <dbReference type="SAM" id="MobiDB-lite"/>
    </source>
</evidence>
<dbReference type="Proteomes" id="UP000789831">
    <property type="component" value="Unassembled WGS sequence"/>
</dbReference>